<proteinExistence type="inferred from homology"/>
<dbReference type="SUPFAM" id="SSF52038">
    <property type="entry name" value="Barstar-related"/>
    <property type="match status" value="1"/>
</dbReference>
<evidence type="ECO:0000256" key="2">
    <source>
        <dbReference type="SAM" id="MobiDB-lite"/>
    </source>
</evidence>
<reference evidence="4 5" key="1">
    <citation type="submission" date="2019-03" db="EMBL/GenBank/DDBJ databases">
        <title>Three New Species of Nocardioides, Nocardioides euryhalodurans sp. nov., Nocardioides seonyuensis sp. nov. and Nocardioides eburneoflavus sp. nov. Iolated from Soil.</title>
        <authorList>
            <person name="Roh S.G."/>
            <person name="Lee C."/>
            <person name="Kim M.-K."/>
            <person name="Kim S.B."/>
        </authorList>
    </citation>
    <scope>NUCLEOTIDE SEQUENCE [LARGE SCALE GENOMIC DNA]</scope>
    <source>
        <strain evidence="4 5">MMS17-SY207-3</strain>
    </source>
</reference>
<dbReference type="KEGG" id="nsn:EXE58_00220"/>
<accession>A0A4P7IC20</accession>
<evidence type="ECO:0000313" key="4">
    <source>
        <dbReference type="EMBL" id="QBX54053.1"/>
    </source>
</evidence>
<feature type="domain" description="Barstar (barnase inhibitor)" evidence="3">
    <location>
        <begin position="85"/>
        <end position="164"/>
    </location>
</feature>
<dbReference type="InterPro" id="IPR000468">
    <property type="entry name" value="Barstar"/>
</dbReference>
<dbReference type="Pfam" id="PF01337">
    <property type="entry name" value="Barstar"/>
    <property type="match status" value="1"/>
</dbReference>
<dbReference type="Gene3D" id="3.30.370.10">
    <property type="entry name" value="Barstar-like"/>
    <property type="match status" value="1"/>
</dbReference>
<evidence type="ECO:0000256" key="1">
    <source>
        <dbReference type="ARBA" id="ARBA00006845"/>
    </source>
</evidence>
<keyword evidence="5" id="KW-1185">Reference proteome</keyword>
<dbReference type="Proteomes" id="UP000294853">
    <property type="component" value="Chromosome"/>
</dbReference>
<gene>
    <name evidence="4" type="ORF">EXE58_00220</name>
</gene>
<protein>
    <recommendedName>
        <fullName evidence="3">Barstar (barnase inhibitor) domain-containing protein</fullName>
    </recommendedName>
</protein>
<dbReference type="AlphaFoldDB" id="A0A4P7IC20"/>
<sequence>MADRHRRRARRGLLDRGPLPVLRPHRGPRDRGPGVSGLAAVLAGHEPPGVYLWRSALEPAAVREAVENADWVLGHVDGWVSDGTSAAFLADVGRALHFPEHYGQNFDALADCLRDIGAGRAGVVLLWDGWATLARHDERAFGIALDVLAERAGSDREVPFTVLLRGDGPAVPGLRTLD</sequence>
<comment type="similarity">
    <text evidence="1">Belongs to the barstar family.</text>
</comment>
<dbReference type="EMBL" id="CP038436">
    <property type="protein sequence ID" value="QBX54053.1"/>
    <property type="molecule type" value="Genomic_DNA"/>
</dbReference>
<dbReference type="OrthoDB" id="5184890at2"/>
<evidence type="ECO:0000313" key="5">
    <source>
        <dbReference type="Proteomes" id="UP000294853"/>
    </source>
</evidence>
<organism evidence="4 5">
    <name type="scientific">Nocardioides seonyuensis</name>
    <dbReference type="NCBI Taxonomy" id="2518371"/>
    <lineage>
        <taxon>Bacteria</taxon>
        <taxon>Bacillati</taxon>
        <taxon>Actinomycetota</taxon>
        <taxon>Actinomycetes</taxon>
        <taxon>Propionibacteriales</taxon>
        <taxon>Nocardioidaceae</taxon>
        <taxon>Nocardioides</taxon>
    </lineage>
</organism>
<evidence type="ECO:0000259" key="3">
    <source>
        <dbReference type="Pfam" id="PF01337"/>
    </source>
</evidence>
<dbReference type="InterPro" id="IPR035905">
    <property type="entry name" value="Barstar-like_sf"/>
</dbReference>
<feature type="region of interest" description="Disordered" evidence="2">
    <location>
        <begin position="16"/>
        <end position="37"/>
    </location>
</feature>
<name>A0A4P7IC20_9ACTN</name>